<protein>
    <submittedName>
        <fullName evidence="3">Uncharacterized protein</fullName>
    </submittedName>
</protein>
<dbReference type="SUPFAM" id="SSF57997">
    <property type="entry name" value="Tropomyosin"/>
    <property type="match status" value="1"/>
</dbReference>
<feature type="coiled-coil region" evidence="1">
    <location>
        <begin position="118"/>
        <end position="194"/>
    </location>
</feature>
<proteinExistence type="predicted"/>
<dbReference type="AlphaFoldDB" id="A0AAD1UL04"/>
<feature type="region of interest" description="Disordered" evidence="2">
    <location>
        <begin position="1"/>
        <end position="34"/>
    </location>
</feature>
<comment type="caution">
    <text evidence="3">The sequence shown here is derived from an EMBL/GenBank/DDBJ whole genome shotgun (WGS) entry which is preliminary data.</text>
</comment>
<feature type="coiled-coil region" evidence="1">
    <location>
        <begin position="351"/>
        <end position="385"/>
    </location>
</feature>
<keyword evidence="1" id="KW-0175">Coiled coil</keyword>
<sequence>MSKDTSKRSFSRSNRPEESNYGGNSRMEARDENKRKFQLSTNEIGELKHSLHYIESRLERELDVKNDLVEKAEQDHRRVVDLELQLTEQKELNRIQSNKIIVLSDQLDKFTGSQDNIVKELRDKFFDYNKEIENKQHALNQTRVTLMETREKLDDVTRERDRYLAELEAADEKAKLQEAQIKRLNTELSIAERTIEEFVNCKEKKISSFFDEKTIYTDAKKIESILSSMDDTKNDYSRLGKSPNESQINNCRPYLIQKFRQEELKKLEMEAATQKEPDLSVLPEDIQAIVNKFRNRQGNELSSKMVDKLLVECNRAYHFIKQDRVLKIKTQLNAEIQYLKRVLSLLIPLDKDKARTEIAYLRRELKNAREDIRRLNIKIRKKKDVSNEKSLDLGSRSQIQALNDEPLNDVSTQDGYKSNSRFIEKALDVAESAVNESKVLNRRISQNVHGYNAEKSKSHYTWREEDQNDDLNSEEWLISEINNAVKGSNDKVQRMMYASRVHLK</sequence>
<gene>
    <name evidence="3" type="ORF">ECRASSUSDP1_LOCUS8448</name>
</gene>
<evidence type="ECO:0000256" key="2">
    <source>
        <dbReference type="SAM" id="MobiDB-lite"/>
    </source>
</evidence>
<dbReference type="Proteomes" id="UP001295684">
    <property type="component" value="Unassembled WGS sequence"/>
</dbReference>
<evidence type="ECO:0000313" key="4">
    <source>
        <dbReference type="Proteomes" id="UP001295684"/>
    </source>
</evidence>
<name>A0AAD1UL04_EUPCR</name>
<evidence type="ECO:0000256" key="1">
    <source>
        <dbReference type="SAM" id="Coils"/>
    </source>
</evidence>
<evidence type="ECO:0000313" key="3">
    <source>
        <dbReference type="EMBL" id="CAI2367170.1"/>
    </source>
</evidence>
<reference evidence="3" key="1">
    <citation type="submission" date="2023-07" db="EMBL/GenBank/DDBJ databases">
        <authorList>
            <consortium name="AG Swart"/>
            <person name="Singh M."/>
            <person name="Singh A."/>
            <person name="Seah K."/>
            <person name="Emmerich C."/>
        </authorList>
    </citation>
    <scope>NUCLEOTIDE SEQUENCE</scope>
    <source>
        <strain evidence="3">DP1</strain>
    </source>
</reference>
<dbReference type="EMBL" id="CAMPGE010008264">
    <property type="protein sequence ID" value="CAI2367170.1"/>
    <property type="molecule type" value="Genomic_DNA"/>
</dbReference>
<accession>A0AAD1UL04</accession>
<keyword evidence="4" id="KW-1185">Reference proteome</keyword>
<organism evidence="3 4">
    <name type="scientific">Euplotes crassus</name>
    <dbReference type="NCBI Taxonomy" id="5936"/>
    <lineage>
        <taxon>Eukaryota</taxon>
        <taxon>Sar</taxon>
        <taxon>Alveolata</taxon>
        <taxon>Ciliophora</taxon>
        <taxon>Intramacronucleata</taxon>
        <taxon>Spirotrichea</taxon>
        <taxon>Hypotrichia</taxon>
        <taxon>Euplotida</taxon>
        <taxon>Euplotidae</taxon>
        <taxon>Moneuplotes</taxon>
    </lineage>
</organism>